<proteinExistence type="predicted"/>
<dbReference type="AlphaFoldDB" id="A0A3M2HI55"/>
<feature type="domain" description="X-Tfes XVIPCD" evidence="3">
    <location>
        <begin position="141"/>
        <end position="235"/>
    </location>
</feature>
<protein>
    <recommendedName>
        <fullName evidence="3">X-Tfes XVIPCD domain-containing protein</fullName>
    </recommendedName>
</protein>
<keyword evidence="1" id="KW-0175">Coiled coil</keyword>
<gene>
    <name evidence="4" type="ORF">EBB59_12820</name>
</gene>
<keyword evidence="5" id="KW-1185">Reference proteome</keyword>
<dbReference type="InterPro" id="IPR046519">
    <property type="entry name" value="X-Tfes_XVIPCD"/>
</dbReference>
<sequence length="364" mass="40551">MVLDEYQDYQNPAYSRTFQITAEQYQKLKEYGDTGVDGKETYFNLEYGGLRNSCIDFTWGALNHAGLHTTRQSLLNRTPRPVTDFEGDVKVLDNKEHLQRIPAPFPDSKLNQETENPLPERDWLQRQLTENLPDPYPPDFRDPAHPGHLPFATALSAVRRMERANGIAPGPHSEKLAGALAVKAAQEDIDLGNAQLSLEGNGQLGLLGHDGRRHALDTQQAMRDTMEAHTAAWNQTQAGSTNPSGQALANPLLARLPVNDRLLFERIRDDSPADIDDARVMQAMYQAKQNGIRQPEQLDQIVFSGDKLLILGNTPGYRATIDTAEQAPGMQETLGRNDALNRQLAQQQDAEAQSRQQAHAMRMG</sequence>
<organism evidence="4 5">
    <name type="scientific">Solilutibacter pythonis</name>
    <dbReference type="NCBI Taxonomy" id="2483112"/>
    <lineage>
        <taxon>Bacteria</taxon>
        <taxon>Pseudomonadati</taxon>
        <taxon>Pseudomonadota</taxon>
        <taxon>Gammaproteobacteria</taxon>
        <taxon>Lysobacterales</taxon>
        <taxon>Lysobacteraceae</taxon>
        <taxon>Solilutibacter</taxon>
    </lineage>
</organism>
<evidence type="ECO:0000259" key="3">
    <source>
        <dbReference type="Pfam" id="PF20410"/>
    </source>
</evidence>
<dbReference type="EMBL" id="RFLY01000027">
    <property type="protein sequence ID" value="RMH87613.1"/>
    <property type="molecule type" value="Genomic_DNA"/>
</dbReference>
<name>A0A3M2HI55_9GAMM</name>
<feature type="coiled-coil region" evidence="1">
    <location>
        <begin position="330"/>
        <end position="357"/>
    </location>
</feature>
<evidence type="ECO:0000256" key="2">
    <source>
        <dbReference type="SAM" id="MobiDB-lite"/>
    </source>
</evidence>
<dbReference type="Pfam" id="PF20410">
    <property type="entry name" value="X-Tfes_XVIPCD"/>
    <property type="match status" value="1"/>
</dbReference>
<evidence type="ECO:0000313" key="5">
    <source>
        <dbReference type="Proteomes" id="UP000275012"/>
    </source>
</evidence>
<comment type="caution">
    <text evidence="4">The sequence shown here is derived from an EMBL/GenBank/DDBJ whole genome shotgun (WGS) entry which is preliminary data.</text>
</comment>
<reference evidence="4 5" key="1">
    <citation type="submission" date="2018-10" db="EMBL/GenBank/DDBJ databases">
        <title>Proposal of Lysobacter pythonis sp. nov. isolated from royal pythons (Python regius).</title>
        <authorList>
            <person name="Hans-Juergen B."/>
            <person name="Huptas C."/>
            <person name="Sandra B."/>
            <person name="Igor L."/>
            <person name="Joachim S."/>
            <person name="Siegfried S."/>
            <person name="Mareike W."/>
            <person name="Peter K."/>
        </authorList>
    </citation>
    <scope>NUCLEOTIDE SEQUENCE [LARGE SCALE GENOMIC DNA]</scope>
    <source>
        <strain evidence="4 5">4284/11</strain>
    </source>
</reference>
<feature type="region of interest" description="Disordered" evidence="2">
    <location>
        <begin position="101"/>
        <end position="121"/>
    </location>
</feature>
<evidence type="ECO:0000313" key="4">
    <source>
        <dbReference type="EMBL" id="RMH87613.1"/>
    </source>
</evidence>
<accession>A0A3M2HI55</accession>
<evidence type="ECO:0000256" key="1">
    <source>
        <dbReference type="SAM" id="Coils"/>
    </source>
</evidence>
<dbReference type="Proteomes" id="UP000275012">
    <property type="component" value="Unassembled WGS sequence"/>
</dbReference>